<name>A0ABR6YUS9_9FIRM</name>
<protein>
    <recommendedName>
        <fullName evidence="1">Uroporphyrinogen decarboxylase (URO-D) domain-containing protein</fullName>
    </recommendedName>
</protein>
<dbReference type="PANTHER" id="PTHR47099">
    <property type="entry name" value="METHYLCOBAMIDE:COM METHYLTRANSFERASE MTBA"/>
    <property type="match status" value="1"/>
</dbReference>
<sequence>MIYKNVKMMVSFFVNSYKKIYTLCMKCNLEEQMEKFKSLQLEMDTDEVYEKVVQAYGYDFLPYQVPKYNTPITPKENVRRMLAGEGPLWVPNINCDFNLIQPEIMLDASARNRGGVDWFGIDWEYEELSQAAMVKPGTRRLSDICNWEDELIWPDLDAIDWAVDFEKNYAPFVSADKATMFVIVNGCFERLADLTSFEDTLCCLLEEPEEVSRLFDKFTDFHIRLMAIAKEYYHADMITYHDDMGTQRNSFMSEKTFRELIVPHSKKLVAADHAMGLSVNYHSCGHVENLIDAFIDCGFDFWEGQDSANNIAVVTDNYQDKIGIVSAFDVGSDEAAMKANVLKRITEHGRYGKYIVWPFSEDMEIEIKSNAEIYRVSREFFSRTPVGQTDSREVN</sequence>
<evidence type="ECO:0000313" key="3">
    <source>
        <dbReference type="Proteomes" id="UP000622405"/>
    </source>
</evidence>
<keyword evidence="3" id="KW-1185">Reference proteome</keyword>
<organism evidence="2 3">
    <name type="scientific">Acetobacterium malicum</name>
    <dbReference type="NCBI Taxonomy" id="52692"/>
    <lineage>
        <taxon>Bacteria</taxon>
        <taxon>Bacillati</taxon>
        <taxon>Bacillota</taxon>
        <taxon>Clostridia</taxon>
        <taxon>Eubacteriales</taxon>
        <taxon>Eubacteriaceae</taxon>
        <taxon>Acetobacterium</taxon>
    </lineage>
</organism>
<proteinExistence type="predicted"/>
<dbReference type="InterPro" id="IPR038071">
    <property type="entry name" value="UROD/MetE-like_sf"/>
</dbReference>
<reference evidence="2 3" key="1">
    <citation type="journal article" date="2020" name="mSystems">
        <title>Defining Genomic and Predicted Metabolic Features of the Acetobacterium Genus.</title>
        <authorList>
            <person name="Ross D.E."/>
            <person name="Marshall C.W."/>
            <person name="Gulliver D."/>
            <person name="May H.D."/>
            <person name="Norman R.S."/>
        </authorList>
    </citation>
    <scope>NUCLEOTIDE SEQUENCE [LARGE SCALE GENOMIC DNA]</scope>
    <source>
        <strain evidence="2 3">DSM 4132</strain>
    </source>
</reference>
<dbReference type="EMBL" id="WJBE01000003">
    <property type="protein sequence ID" value="MBC3898938.1"/>
    <property type="molecule type" value="Genomic_DNA"/>
</dbReference>
<dbReference type="Gene3D" id="3.20.20.210">
    <property type="match status" value="1"/>
</dbReference>
<gene>
    <name evidence="2" type="ORF">GH811_04835</name>
</gene>
<evidence type="ECO:0000313" key="2">
    <source>
        <dbReference type="EMBL" id="MBC3898938.1"/>
    </source>
</evidence>
<dbReference type="Pfam" id="PF01208">
    <property type="entry name" value="URO-D"/>
    <property type="match status" value="1"/>
</dbReference>
<dbReference type="PANTHER" id="PTHR47099:SF1">
    <property type="entry name" value="METHYLCOBAMIDE:COM METHYLTRANSFERASE MTBA"/>
    <property type="match status" value="1"/>
</dbReference>
<dbReference type="Proteomes" id="UP000622405">
    <property type="component" value="Unassembled WGS sequence"/>
</dbReference>
<dbReference type="InterPro" id="IPR000257">
    <property type="entry name" value="Uroporphyrinogen_deCOase"/>
</dbReference>
<feature type="domain" description="Uroporphyrinogen decarboxylase (URO-D)" evidence="1">
    <location>
        <begin position="176"/>
        <end position="318"/>
    </location>
</feature>
<comment type="caution">
    <text evidence="2">The sequence shown here is derived from an EMBL/GenBank/DDBJ whole genome shotgun (WGS) entry which is preliminary data.</text>
</comment>
<evidence type="ECO:0000259" key="1">
    <source>
        <dbReference type="Pfam" id="PF01208"/>
    </source>
</evidence>
<dbReference type="SUPFAM" id="SSF51726">
    <property type="entry name" value="UROD/MetE-like"/>
    <property type="match status" value="1"/>
</dbReference>
<accession>A0ABR6YUS9</accession>
<dbReference type="InterPro" id="IPR052024">
    <property type="entry name" value="Methanogen_methyltrans"/>
</dbReference>